<gene>
    <name evidence="1" type="ORF">GOODEAATRI_021151</name>
</gene>
<evidence type="ECO:0000313" key="2">
    <source>
        <dbReference type="Proteomes" id="UP001476798"/>
    </source>
</evidence>
<name>A0ABV0N364_9TELE</name>
<sequence length="102" mass="10491">MPGHRWQEEPRGLGHGGEGKSACQICNFGIKIGCKGWARAMAGGAVIPSPPPLSTVRTAVRGLPHGMGFRGAVFDAASKGRWRGGVSGLVCKGPRQVALAGT</sequence>
<accession>A0ABV0N364</accession>
<dbReference type="EMBL" id="JAHRIO010022025">
    <property type="protein sequence ID" value="MEQ2165819.1"/>
    <property type="molecule type" value="Genomic_DNA"/>
</dbReference>
<dbReference type="Proteomes" id="UP001476798">
    <property type="component" value="Unassembled WGS sequence"/>
</dbReference>
<protein>
    <submittedName>
        <fullName evidence="1">Uncharacterized protein</fullName>
    </submittedName>
</protein>
<reference evidence="1 2" key="1">
    <citation type="submission" date="2021-06" db="EMBL/GenBank/DDBJ databases">
        <authorList>
            <person name="Palmer J.M."/>
        </authorList>
    </citation>
    <scope>NUCLEOTIDE SEQUENCE [LARGE SCALE GENOMIC DNA]</scope>
    <source>
        <strain evidence="1 2">GA_2019</strain>
        <tissue evidence="1">Muscle</tissue>
    </source>
</reference>
<organism evidence="1 2">
    <name type="scientific">Goodea atripinnis</name>
    <dbReference type="NCBI Taxonomy" id="208336"/>
    <lineage>
        <taxon>Eukaryota</taxon>
        <taxon>Metazoa</taxon>
        <taxon>Chordata</taxon>
        <taxon>Craniata</taxon>
        <taxon>Vertebrata</taxon>
        <taxon>Euteleostomi</taxon>
        <taxon>Actinopterygii</taxon>
        <taxon>Neopterygii</taxon>
        <taxon>Teleostei</taxon>
        <taxon>Neoteleostei</taxon>
        <taxon>Acanthomorphata</taxon>
        <taxon>Ovalentaria</taxon>
        <taxon>Atherinomorphae</taxon>
        <taxon>Cyprinodontiformes</taxon>
        <taxon>Goodeidae</taxon>
        <taxon>Goodea</taxon>
    </lineage>
</organism>
<comment type="caution">
    <text evidence="1">The sequence shown here is derived from an EMBL/GenBank/DDBJ whole genome shotgun (WGS) entry which is preliminary data.</text>
</comment>
<keyword evidence="2" id="KW-1185">Reference proteome</keyword>
<proteinExistence type="predicted"/>
<evidence type="ECO:0000313" key="1">
    <source>
        <dbReference type="EMBL" id="MEQ2165819.1"/>
    </source>
</evidence>